<name>A0A5P6AA83_RAOPL</name>
<dbReference type="AlphaFoldDB" id="A0A5P6AA83"/>
<protein>
    <submittedName>
        <fullName evidence="1">Uncharacterized protein</fullName>
    </submittedName>
</protein>
<gene>
    <name evidence="1" type="ORF">DMB90_11870</name>
</gene>
<organism evidence="1">
    <name type="scientific">Raoultella planticola</name>
    <name type="common">Klebsiella planticola</name>
    <dbReference type="NCBI Taxonomy" id="575"/>
    <lineage>
        <taxon>Bacteria</taxon>
        <taxon>Pseudomonadati</taxon>
        <taxon>Pseudomonadota</taxon>
        <taxon>Gammaproteobacteria</taxon>
        <taxon>Enterobacterales</taxon>
        <taxon>Enterobacteriaceae</taxon>
        <taxon>Klebsiella/Raoultella group</taxon>
        <taxon>Raoultella</taxon>
    </lineage>
</organism>
<dbReference type="EMBL" id="CP029752">
    <property type="protein sequence ID" value="QFG76731.1"/>
    <property type="molecule type" value="Genomic_DNA"/>
</dbReference>
<reference evidence="1" key="1">
    <citation type="submission" date="2018-05" db="EMBL/GenBank/DDBJ databases">
        <title>Bacterial isolates from healthy term breastfed infants carrying antibiotic resistance genes.</title>
        <authorList>
            <person name="Casaburi G."/>
        </authorList>
    </citation>
    <scope>NUCLEOTIDE SEQUENCE [LARGE SCALE GENOMIC DNA]</scope>
    <source>
        <strain evidence="1">7084_4</strain>
    </source>
</reference>
<accession>A0A5P6AA83</accession>
<proteinExistence type="predicted"/>
<sequence length="66" mass="7695">MGKRMPIQRVTIFKISCFEILIEVFLYQVTTINKLIRQLTTIIISHPNFPLQSCAISYLVQITVIR</sequence>
<evidence type="ECO:0000313" key="1">
    <source>
        <dbReference type="EMBL" id="QFG76731.1"/>
    </source>
</evidence>